<evidence type="ECO:0000313" key="3">
    <source>
        <dbReference type="Proteomes" id="UP000189935"/>
    </source>
</evidence>
<dbReference type="OrthoDB" id="8163591at2"/>
<dbReference type="AlphaFoldDB" id="A0A1M6P1I4"/>
<reference evidence="2 3" key="1">
    <citation type="submission" date="2016-11" db="EMBL/GenBank/DDBJ databases">
        <authorList>
            <person name="Jaros S."/>
            <person name="Januszkiewicz K."/>
            <person name="Wedrychowicz H."/>
        </authorList>
    </citation>
    <scope>NUCLEOTIDE SEQUENCE [LARGE SCALE GENOMIC DNA]</scope>
    <source>
        <strain evidence="2 3">GAS499</strain>
    </source>
</reference>
<dbReference type="EMBL" id="LT670844">
    <property type="protein sequence ID" value="SHK01778.1"/>
    <property type="molecule type" value="Genomic_DNA"/>
</dbReference>
<dbReference type="Proteomes" id="UP000189935">
    <property type="component" value="Chromosome I"/>
</dbReference>
<sequence length="334" mass="36334">MNSSISSSDDAIQCGRSLAAFLGALGLGALLVLAVMITVDPYDSGRFGLLGIVGVADSTEVTANASRARDPQFDSAIFGNSTGQRLNPAELSQATGNHFVQLTAPGSDPRGQLAILDFFVRHHRHIGALVFVTDPAWCTHDPAPPLKNPFPFWLYGDSSLVYAGRLFSWRAVNHAYQRIMIFRGVQKRTAPDGFFNYEDVFPRDKHPTITPAEEPAFTGQVSDGFPLATLLDGAVKKLPADVSVLVLMPPIFYAIVPRPGSREAAEGEACKAAYKRIVAGRPHSNLIDYRIDNALTRDPLNFVDTNHYRTKIALKVQEGIVASLRLGEAAKIEF</sequence>
<feature type="transmembrane region" description="Helical" evidence="1">
    <location>
        <begin position="20"/>
        <end position="39"/>
    </location>
</feature>
<proteinExistence type="predicted"/>
<protein>
    <submittedName>
        <fullName evidence="2">Uncharacterized protein</fullName>
    </submittedName>
</protein>
<evidence type="ECO:0000313" key="2">
    <source>
        <dbReference type="EMBL" id="SHK01778.1"/>
    </source>
</evidence>
<name>A0A1M6P1I4_9BRAD</name>
<evidence type="ECO:0000256" key="1">
    <source>
        <dbReference type="SAM" id="Phobius"/>
    </source>
</evidence>
<gene>
    <name evidence="2" type="ORF">SAMN05444159_2193</name>
</gene>
<keyword evidence="1" id="KW-0812">Transmembrane</keyword>
<accession>A0A1M6P1I4</accession>
<keyword evidence="1" id="KW-0472">Membrane</keyword>
<dbReference type="RefSeq" id="WP_079538150.1">
    <property type="nucleotide sequence ID" value="NZ_LT670844.1"/>
</dbReference>
<keyword evidence="1" id="KW-1133">Transmembrane helix</keyword>
<organism evidence="2 3">
    <name type="scientific">Bradyrhizobium lablabi</name>
    <dbReference type="NCBI Taxonomy" id="722472"/>
    <lineage>
        <taxon>Bacteria</taxon>
        <taxon>Pseudomonadati</taxon>
        <taxon>Pseudomonadota</taxon>
        <taxon>Alphaproteobacteria</taxon>
        <taxon>Hyphomicrobiales</taxon>
        <taxon>Nitrobacteraceae</taxon>
        <taxon>Bradyrhizobium</taxon>
    </lineage>
</organism>